<name>A0A7X6IBW3_9BACT</name>
<dbReference type="EMBL" id="VTOW01000002">
    <property type="protein sequence ID" value="NKE71829.1"/>
    <property type="molecule type" value="Genomic_DNA"/>
</dbReference>
<dbReference type="AlphaFoldDB" id="A0A7X6IBW3"/>
<gene>
    <name evidence="2" type="ORF">MNODULE_13860</name>
</gene>
<dbReference type="Proteomes" id="UP000534783">
    <property type="component" value="Unassembled WGS sequence"/>
</dbReference>
<evidence type="ECO:0000313" key="2">
    <source>
        <dbReference type="EMBL" id="NKE71829.1"/>
    </source>
</evidence>
<organism evidence="2 3">
    <name type="scientific">Candidatus Manganitrophus noduliformans</name>
    <dbReference type="NCBI Taxonomy" id="2606439"/>
    <lineage>
        <taxon>Bacteria</taxon>
        <taxon>Pseudomonadati</taxon>
        <taxon>Nitrospirota</taxon>
        <taxon>Nitrospiria</taxon>
        <taxon>Candidatus Troglogloeales</taxon>
        <taxon>Candidatus Manganitrophaceae</taxon>
        <taxon>Candidatus Manganitrophus</taxon>
    </lineage>
</organism>
<keyword evidence="3" id="KW-1185">Reference proteome</keyword>
<sequence>MMVKTAGAFPFSITVDPTEDRLYLAGIAPEIGVIEQASGSERKERTIDRWIRWEGEPREEKPPLPHEPPPAPEGPSVIRLSP</sequence>
<feature type="compositionally biased region" description="Basic and acidic residues" evidence="1">
    <location>
        <begin position="53"/>
        <end position="64"/>
    </location>
</feature>
<feature type="region of interest" description="Disordered" evidence="1">
    <location>
        <begin position="53"/>
        <end position="82"/>
    </location>
</feature>
<accession>A0A7X6IBW3</accession>
<reference evidence="2 3" key="1">
    <citation type="journal article" date="2020" name="Nature">
        <title>Bacterial chemolithoautotrophy via manganese oxidation.</title>
        <authorList>
            <person name="Yu H."/>
            <person name="Leadbetter J.R."/>
        </authorList>
    </citation>
    <scope>NUCLEOTIDE SEQUENCE [LARGE SCALE GENOMIC DNA]</scope>
    <source>
        <strain evidence="2 3">Mn-1</strain>
    </source>
</reference>
<protein>
    <submittedName>
        <fullName evidence="2">Uncharacterized protein</fullName>
    </submittedName>
</protein>
<dbReference type="RefSeq" id="WP_168060814.1">
    <property type="nucleotide sequence ID" value="NZ_VTOW01000002.1"/>
</dbReference>
<proteinExistence type="predicted"/>
<evidence type="ECO:0000313" key="3">
    <source>
        <dbReference type="Proteomes" id="UP000534783"/>
    </source>
</evidence>
<comment type="caution">
    <text evidence="2">The sequence shown here is derived from an EMBL/GenBank/DDBJ whole genome shotgun (WGS) entry which is preliminary data.</text>
</comment>
<evidence type="ECO:0000256" key="1">
    <source>
        <dbReference type="SAM" id="MobiDB-lite"/>
    </source>
</evidence>